<evidence type="ECO:0000256" key="2">
    <source>
        <dbReference type="ARBA" id="ARBA00022692"/>
    </source>
</evidence>
<dbReference type="Proteomes" id="UP000694005">
    <property type="component" value="Chromosome A09"/>
</dbReference>
<dbReference type="Gene3D" id="3.80.10.10">
    <property type="entry name" value="Ribonuclease Inhibitor"/>
    <property type="match status" value="1"/>
</dbReference>
<accession>A0A8D9FXR6</accession>
<dbReference type="Gramene" id="A09p20500.2_BraZ1">
    <property type="protein sequence ID" value="A09p20500.2_BraZ1.CDS"/>
    <property type="gene ID" value="A09g20500.2_BraZ1"/>
</dbReference>
<keyword evidence="2 8" id="KW-0812">Transmembrane</keyword>
<dbReference type="GO" id="GO:0016020">
    <property type="term" value="C:membrane"/>
    <property type="evidence" value="ECO:0007669"/>
    <property type="project" value="UniProtKB-SubCell"/>
</dbReference>
<dbReference type="InterPro" id="IPR032675">
    <property type="entry name" value="LRR_dom_sf"/>
</dbReference>
<dbReference type="Pfam" id="PF00560">
    <property type="entry name" value="LRR_1"/>
    <property type="match status" value="1"/>
</dbReference>
<keyword evidence="6" id="KW-0675">Receptor</keyword>
<dbReference type="InterPro" id="IPR001611">
    <property type="entry name" value="Leu-rich_rpt"/>
</dbReference>
<sequence length="232" mass="26605">MDRGLLMERGLEIERDGDREIERWRKRSREMGESSASMGEELHLLQLDLGISVNQTNKIFKKIAAAADAGSCGNQTNSTTVLDLSKNKLLRRNPNFFRQSQEPEAFEPLTKRHLWIDPTQLSELDVLDLSNNKLSGRIPGSSQLDRLNDPNIYANNSKICGTQIQVSCSRTRTEQLPKEEDEEEKEATVPWEAVVIRLFLWISYISFVNVCSWLFQRFTTTAISKEQRIQVC</sequence>
<keyword evidence="3" id="KW-0732">Signal</keyword>
<dbReference type="PROSITE" id="PS51450">
    <property type="entry name" value="LRR"/>
    <property type="match status" value="1"/>
</dbReference>
<comment type="subcellular location">
    <subcellularLocation>
        <location evidence="1">Membrane</location>
        <topology evidence="1">Single-pass type I membrane protein</topology>
    </subcellularLocation>
</comment>
<gene>
    <name evidence="9" type="ORF">BRAPAZ1V2_A09P20500.2</name>
</gene>
<protein>
    <submittedName>
        <fullName evidence="9">Uncharacterized protein</fullName>
    </submittedName>
</protein>
<feature type="transmembrane region" description="Helical" evidence="8">
    <location>
        <begin position="194"/>
        <end position="215"/>
    </location>
</feature>
<evidence type="ECO:0000256" key="1">
    <source>
        <dbReference type="ARBA" id="ARBA00004479"/>
    </source>
</evidence>
<name>A0A8D9FXR6_BRACM</name>
<evidence type="ECO:0000256" key="3">
    <source>
        <dbReference type="ARBA" id="ARBA00022729"/>
    </source>
</evidence>
<evidence type="ECO:0000256" key="4">
    <source>
        <dbReference type="ARBA" id="ARBA00022989"/>
    </source>
</evidence>
<keyword evidence="4 8" id="KW-1133">Transmembrane helix</keyword>
<dbReference type="PANTHER" id="PTHR48063">
    <property type="entry name" value="LRR RECEPTOR-LIKE KINASE"/>
    <property type="match status" value="1"/>
</dbReference>
<organism evidence="9 10">
    <name type="scientific">Brassica campestris</name>
    <name type="common">Field mustard</name>
    <dbReference type="NCBI Taxonomy" id="3711"/>
    <lineage>
        <taxon>Eukaryota</taxon>
        <taxon>Viridiplantae</taxon>
        <taxon>Streptophyta</taxon>
        <taxon>Embryophyta</taxon>
        <taxon>Tracheophyta</taxon>
        <taxon>Spermatophyta</taxon>
        <taxon>Magnoliopsida</taxon>
        <taxon>eudicotyledons</taxon>
        <taxon>Gunneridae</taxon>
        <taxon>Pentapetalae</taxon>
        <taxon>rosids</taxon>
        <taxon>malvids</taxon>
        <taxon>Brassicales</taxon>
        <taxon>Brassicaceae</taxon>
        <taxon>Brassiceae</taxon>
        <taxon>Brassica</taxon>
    </lineage>
</organism>
<evidence type="ECO:0000256" key="5">
    <source>
        <dbReference type="ARBA" id="ARBA00023136"/>
    </source>
</evidence>
<keyword evidence="5 8" id="KW-0472">Membrane</keyword>
<dbReference type="AlphaFoldDB" id="A0A8D9FXR6"/>
<evidence type="ECO:0000256" key="7">
    <source>
        <dbReference type="ARBA" id="ARBA00023180"/>
    </source>
</evidence>
<dbReference type="EMBL" id="LS974625">
    <property type="protein sequence ID" value="CAG7861583.1"/>
    <property type="molecule type" value="Genomic_DNA"/>
</dbReference>
<evidence type="ECO:0000256" key="8">
    <source>
        <dbReference type="SAM" id="Phobius"/>
    </source>
</evidence>
<proteinExistence type="predicted"/>
<evidence type="ECO:0000313" key="9">
    <source>
        <dbReference type="EMBL" id="CAG7861583.1"/>
    </source>
</evidence>
<reference evidence="9 10" key="1">
    <citation type="submission" date="2021-07" db="EMBL/GenBank/DDBJ databases">
        <authorList>
            <consortium name="Genoscope - CEA"/>
            <person name="William W."/>
        </authorList>
    </citation>
    <scope>NUCLEOTIDE SEQUENCE [LARGE SCALE GENOMIC DNA]</scope>
</reference>
<evidence type="ECO:0000313" key="10">
    <source>
        <dbReference type="Proteomes" id="UP000694005"/>
    </source>
</evidence>
<dbReference type="SUPFAM" id="SSF52058">
    <property type="entry name" value="L domain-like"/>
    <property type="match status" value="1"/>
</dbReference>
<evidence type="ECO:0000256" key="6">
    <source>
        <dbReference type="ARBA" id="ARBA00023170"/>
    </source>
</evidence>
<dbReference type="InterPro" id="IPR046956">
    <property type="entry name" value="RLP23-like"/>
</dbReference>
<keyword evidence="7" id="KW-0325">Glycoprotein</keyword>